<feature type="domain" description="DOP1-like TPR" evidence="11">
    <location>
        <begin position="950"/>
        <end position="1249"/>
    </location>
</feature>
<dbReference type="GO" id="GO:0000139">
    <property type="term" value="C:Golgi membrane"/>
    <property type="evidence" value="ECO:0007669"/>
    <property type="project" value="UniProtKB-SubCell"/>
</dbReference>
<evidence type="ECO:0000256" key="1">
    <source>
        <dbReference type="ARBA" id="ARBA00004395"/>
    </source>
</evidence>
<dbReference type="InterPro" id="IPR007249">
    <property type="entry name" value="DOP1_N"/>
</dbReference>
<dbReference type="Pfam" id="PF24597">
    <property type="entry name" value="TPR_DOP1_M"/>
    <property type="match status" value="1"/>
</dbReference>
<feature type="domain" description="DOP1-like middle TPR" evidence="9">
    <location>
        <begin position="312"/>
        <end position="487"/>
    </location>
</feature>
<gene>
    <name evidence="12" type="ORF">BCR36DRAFT_348582</name>
</gene>
<dbReference type="Pfam" id="PF24598">
    <property type="entry name" value="DOP1_C"/>
    <property type="match status" value="1"/>
</dbReference>
<dbReference type="GO" id="GO:0006895">
    <property type="term" value="P:Golgi to endosome transport"/>
    <property type="evidence" value="ECO:0007669"/>
    <property type="project" value="InterPro"/>
</dbReference>
<keyword evidence="7" id="KW-0175">Coiled coil</keyword>
<evidence type="ECO:0000259" key="8">
    <source>
        <dbReference type="Pfam" id="PF04118"/>
    </source>
</evidence>
<dbReference type="EMBL" id="MCFH01000012">
    <property type="protein sequence ID" value="ORX53715.1"/>
    <property type="molecule type" value="Genomic_DNA"/>
</dbReference>
<keyword evidence="5" id="KW-0472">Membrane</keyword>
<dbReference type="PANTHER" id="PTHR14042">
    <property type="entry name" value="DOPEY-RELATED"/>
    <property type="match status" value="1"/>
</dbReference>
<dbReference type="InterPro" id="IPR040314">
    <property type="entry name" value="DOP1"/>
</dbReference>
<protein>
    <submittedName>
        <fullName evidence="12">Uncharacterized protein</fullName>
    </submittedName>
</protein>
<evidence type="ECO:0000259" key="10">
    <source>
        <dbReference type="Pfam" id="PF24598"/>
    </source>
</evidence>
<keyword evidence="3" id="KW-0653">Protein transport</keyword>
<comment type="caution">
    <text evidence="12">The sequence shown here is derived from an EMBL/GenBank/DDBJ whole genome shotgun (WGS) entry which is preliminary data.</text>
</comment>
<evidence type="ECO:0000259" key="9">
    <source>
        <dbReference type="Pfam" id="PF24597"/>
    </source>
</evidence>
<dbReference type="GO" id="GO:0005829">
    <property type="term" value="C:cytosol"/>
    <property type="evidence" value="ECO:0007669"/>
    <property type="project" value="GOC"/>
</dbReference>
<accession>A0A1Y1VDL9</accession>
<evidence type="ECO:0000313" key="13">
    <source>
        <dbReference type="Proteomes" id="UP000193719"/>
    </source>
</evidence>
<comment type="similarity">
    <text evidence="6">Belongs to the DOP1 family.</text>
</comment>
<organism evidence="12 13">
    <name type="scientific">Piromyces finnis</name>
    <dbReference type="NCBI Taxonomy" id="1754191"/>
    <lineage>
        <taxon>Eukaryota</taxon>
        <taxon>Fungi</taxon>
        <taxon>Fungi incertae sedis</taxon>
        <taxon>Chytridiomycota</taxon>
        <taxon>Chytridiomycota incertae sedis</taxon>
        <taxon>Neocallimastigomycetes</taxon>
        <taxon>Neocallimastigales</taxon>
        <taxon>Neocallimastigaceae</taxon>
        <taxon>Piromyces</taxon>
    </lineage>
</organism>
<feature type="domain" description="DOP1 N-terminal" evidence="8">
    <location>
        <begin position="17"/>
        <end position="300"/>
    </location>
</feature>
<evidence type="ECO:0000256" key="5">
    <source>
        <dbReference type="ARBA" id="ARBA00023136"/>
    </source>
</evidence>
<dbReference type="Pfam" id="PF04118">
    <property type="entry name" value="Dopey_N"/>
    <property type="match status" value="1"/>
</dbReference>
<evidence type="ECO:0000256" key="2">
    <source>
        <dbReference type="ARBA" id="ARBA00022448"/>
    </source>
</evidence>
<evidence type="ECO:0000256" key="3">
    <source>
        <dbReference type="ARBA" id="ARBA00022927"/>
    </source>
</evidence>
<keyword evidence="2" id="KW-0813">Transport</keyword>
<dbReference type="InterPro" id="IPR056459">
    <property type="entry name" value="TPR_DOP1"/>
</dbReference>
<dbReference type="InterPro" id="IPR056457">
    <property type="entry name" value="DOP1_C"/>
</dbReference>
<proteinExistence type="inferred from homology"/>
<evidence type="ECO:0000313" key="12">
    <source>
        <dbReference type="EMBL" id="ORX53715.1"/>
    </source>
</evidence>
<dbReference type="Proteomes" id="UP000193719">
    <property type="component" value="Unassembled WGS sequence"/>
</dbReference>
<keyword evidence="4" id="KW-0333">Golgi apparatus</keyword>
<evidence type="ECO:0000256" key="6">
    <source>
        <dbReference type="ARBA" id="ARBA00046326"/>
    </source>
</evidence>
<evidence type="ECO:0000256" key="7">
    <source>
        <dbReference type="SAM" id="Coils"/>
    </source>
</evidence>
<dbReference type="PANTHER" id="PTHR14042:SF24">
    <property type="entry name" value="PROTEIN DOPEY-1 HOMOLOG"/>
    <property type="match status" value="1"/>
</dbReference>
<feature type="coiled-coil region" evidence="7">
    <location>
        <begin position="1187"/>
        <end position="1214"/>
    </location>
</feature>
<keyword evidence="13" id="KW-1185">Reference proteome</keyword>
<name>A0A1Y1VDL9_9FUNG</name>
<comment type="subcellular location">
    <subcellularLocation>
        <location evidence="1">Golgi apparatus membrane</location>
        <topology evidence="1">Peripheral membrane protein</topology>
    </subcellularLocation>
</comment>
<evidence type="ECO:0000259" key="11">
    <source>
        <dbReference type="Pfam" id="PF24601"/>
    </source>
</evidence>
<dbReference type="OrthoDB" id="297643at2759"/>
<dbReference type="Pfam" id="PF24601">
    <property type="entry name" value="TPR_DOP1"/>
    <property type="match status" value="1"/>
</dbReference>
<reference evidence="12 13" key="2">
    <citation type="submission" date="2016-08" db="EMBL/GenBank/DDBJ databases">
        <title>Pervasive Adenine N6-methylation of Active Genes in Fungi.</title>
        <authorList>
            <consortium name="DOE Joint Genome Institute"/>
            <person name="Mondo S.J."/>
            <person name="Dannebaum R.O."/>
            <person name="Kuo R.C."/>
            <person name="Labutti K."/>
            <person name="Haridas S."/>
            <person name="Kuo A."/>
            <person name="Salamov A."/>
            <person name="Ahrendt S.R."/>
            <person name="Lipzen A."/>
            <person name="Sullivan W."/>
            <person name="Andreopoulos W.B."/>
            <person name="Clum A."/>
            <person name="Lindquist E."/>
            <person name="Daum C."/>
            <person name="Ramamoorthy G.K."/>
            <person name="Gryganskyi A."/>
            <person name="Culley D."/>
            <person name="Magnuson J.K."/>
            <person name="James T.Y."/>
            <person name="O'Malley M.A."/>
            <person name="Stajich J.E."/>
            <person name="Spatafora J.W."/>
            <person name="Visel A."/>
            <person name="Grigoriev I.V."/>
        </authorList>
    </citation>
    <scope>NUCLEOTIDE SEQUENCE [LARGE SCALE GENOMIC DNA]</scope>
    <source>
        <strain evidence="13">finn</strain>
    </source>
</reference>
<dbReference type="InterPro" id="IPR056458">
    <property type="entry name" value="TPR_DOP1_M"/>
</dbReference>
<evidence type="ECO:0000256" key="4">
    <source>
        <dbReference type="ARBA" id="ARBA00023034"/>
    </source>
</evidence>
<feature type="domain" description="DOP1-like C-terminal" evidence="10">
    <location>
        <begin position="1445"/>
        <end position="1919"/>
    </location>
</feature>
<dbReference type="GO" id="GO:0005768">
    <property type="term" value="C:endosome"/>
    <property type="evidence" value="ECO:0007669"/>
    <property type="project" value="TreeGrafter"/>
</dbReference>
<reference evidence="12 13" key="1">
    <citation type="submission" date="2016-08" db="EMBL/GenBank/DDBJ databases">
        <title>Genomes of anaerobic fungi encode conserved fungal cellulosomes for biomass hydrolysis.</title>
        <authorList>
            <consortium name="DOE Joint Genome Institute"/>
            <person name="Haitjema C.H."/>
            <person name="Gilmore S.P."/>
            <person name="Henske J.K."/>
            <person name="Solomon K.V."/>
            <person name="De Groot R."/>
            <person name="Kuo A."/>
            <person name="Mondo S.J."/>
            <person name="Salamov A.A."/>
            <person name="Labutti K."/>
            <person name="Zhao Z."/>
            <person name="Chiniquy J."/>
            <person name="Barry K."/>
            <person name="Brewer H.M."/>
            <person name="Purvine S.O."/>
            <person name="Wright A.T."/>
            <person name="Boxma B."/>
            <person name="Van Alen T."/>
            <person name="Hackstein J.H."/>
            <person name="Baker S.E."/>
            <person name="Grigoriev I.V."/>
            <person name="O'Malley M.A."/>
        </authorList>
    </citation>
    <scope>NUCLEOTIDE SEQUENCE [LARGE SCALE GENOMIC DNA]</scope>
    <source>
        <strain evidence="13">finn</strain>
    </source>
</reference>
<dbReference type="STRING" id="1754191.A0A1Y1VDL9"/>
<dbReference type="GO" id="GO:0005802">
    <property type="term" value="C:trans-Golgi network"/>
    <property type="evidence" value="ECO:0007669"/>
    <property type="project" value="TreeGrafter"/>
</dbReference>
<dbReference type="GO" id="GO:0015031">
    <property type="term" value="P:protein transport"/>
    <property type="evidence" value="ECO:0007669"/>
    <property type="project" value="UniProtKB-KW"/>
</dbReference>
<sequence length="1947" mass="228761">MYNKSQSSSLEEIIKSPKFKRHSQNIEKILSTFDAVSEWADVIGFLTRLSKALSSNSQFKSIPHKFLISKRLAQCLNPALPSGVHQKTLEVYSIIFQSIGSEGLSQDLNLYSYGLFPLLQYSAMNVKPQLLNMYEKYYLPLGKDLKPCMKSLILALLPGFEDEGNEYYEQTYNLMNKLCDIVGKEYFYHCLFLGIISSSSQRLYAFSYILKIFKKPNSAEEMKSIFAGNIVICSRCIAASLVDDDLLVQRSALELLVSYLPVCYEPFSDEDLDIVVASAITVVLRKDMSLNRRLYSWLLGIINENSKPHLSDYIKGSICRSLKKMLLVKEEFQKPYKILLSLLDDSRIGLIIVDELFISILKSVYYHYNNSNIGDELINTVNMFLSMIEPYIIWSNIFHNLEKHHPKDENDYKEIYQLFEFLISFIKITDEEAEIIHLPFCFYLMINKLNEIDDYEECNDNIMVYMKLLLSILNKISKSTFKYTESKINELKTTPVGIYITSNKFNEYSFIKDYYKMQMSNIIDTYNNRLSANNESGLNHQNMLDDNPEYISSIVENATVDHCSYVAHCCLKKSLTIIFNIYEIYTLRCIFKKETMDDILLQQQQQQQQQLSFYNSNDKINIDSPVESQHYKKWKIELYSNLCTLIFEMSENSINPCKLEFVPVETDYIRHFDQTNNEAIYQSYNKYGRKTFGNVISSQSDKSIPNWILLLKESCISINNFQIINSSLLLLFDLISKKSFIIKEIISDYNFVVKVIEKLWNYLSEDCVSYHIQTVKLILEFSTFISSTYTIEKILSVYLNTNENKQENIKKFGVLWRTADTMVNPSTLFSQPLFILFDTLFSNNPQEKQMGEQWFKIYVKDICVCFDPLLQILHSSLITRKGEELEYENSKITNYKYVKEINFDQVNYAFECIITLITSLSQIYVKKLWKTPVKLVSLLNKWDILSKKYNYESSNVTYGEFIALTCLLFIQSETPTSFSEENKTKNDSIQLQSEKLLYIILNFIPREKENIYSQIPVIQEIILRKLLFCIFNEKLQIQVPLLKILNLTVHLSFPKYKEYFNNIDITKFVLKMNERKKMDNKNTSSESNSNSNILSDLNLSLSESNDTSNNSSSKKTKKNESSEVSKIVYDDSVNERMLDLSYIFLHTTLDALSMNSNRSLLLYWIEFILSCVQTLQISFFIYIQPIIQCLCNELEKYLESMKKLEEVFKEQQELSEAEFKIIKKDLYNDYDAQIILYGLERLFKCCLTDNADESDEIAYNFGIKSFSNYVTSIFNTNIDDISVDENSKIKIKEWLFGNLPKLINIFQQTWSIIDDISELSSKQKDLVLTENSFYDNVPISEFLYTGEKYKNMIKRYLNSIYRINYVYVIESLIEIWLLECIENEKSFDVNRKTNSIFQMMKCIDDCSPIAVIQTIISNLRRRRHQKNKMKILKMPELTIIYFWEIYTKQIEDDKVLRDLWQTIISFIKDTLQQGNSNKILFYSLLRLMTTIIERLFKTDMFEDRSLRKDQQDIYQRILDICIAQCQKIFESSSWSNTLNSHDNNNSSTYILCPPTDIERSKFSVQKDEMGYVEIIMYISNVVFPIIRKILVDQEKVISVCNNINYHIISNVFKNRNEETIALVVTLDLIIEMMKLSYTHRCYRKEIWDMFYNGKFFRMNLKISERWKKIMNTIMQSESEKFSDLISRITLGSPTNIFISREQDLMNRALMLRRLGYIIFSGENDQYLKQLPIIQEKIVELLKESNNITNIEVYIFLRVLLRRISTKHLANFWPVIFTELFNLYEKYIDVSMKEDKQYTDEELKLLLSSLKFLELLIVLAPQEFQLHQWIFISETCETISNDNALSNLTKLSLMDKLKLIWLKGQSKDEEEITMKNNDNVNKNEASQTSKKLLITVKQISDKKQINEFVYHISKCIYDSTIQLLPVDNEFIDRVIESDLLDLKEEFHK</sequence>